<dbReference type="InterPro" id="IPR004101">
    <property type="entry name" value="Mur_ligase_C"/>
</dbReference>
<evidence type="ECO:0000259" key="4">
    <source>
        <dbReference type="Pfam" id="PF02875"/>
    </source>
</evidence>
<dbReference type="Pfam" id="PF02875">
    <property type="entry name" value="Mur_ligase_C"/>
    <property type="match status" value="1"/>
</dbReference>
<evidence type="ECO:0000256" key="2">
    <source>
        <dbReference type="ARBA" id="ARBA00022741"/>
    </source>
</evidence>
<keyword evidence="3" id="KW-0067">ATP-binding</keyword>
<gene>
    <name evidence="6" type="ORF">A3A43_01900</name>
</gene>
<dbReference type="AlphaFoldDB" id="A0A1G2CHP6"/>
<keyword evidence="1" id="KW-0436">Ligase</keyword>
<dbReference type="Pfam" id="PF08245">
    <property type="entry name" value="Mur_ligase_M"/>
    <property type="match status" value="1"/>
</dbReference>
<reference evidence="6 7" key="1">
    <citation type="journal article" date="2016" name="Nat. Commun.">
        <title>Thousands of microbial genomes shed light on interconnected biogeochemical processes in an aquifer system.</title>
        <authorList>
            <person name="Anantharaman K."/>
            <person name="Brown C.T."/>
            <person name="Hug L.A."/>
            <person name="Sharon I."/>
            <person name="Castelle C.J."/>
            <person name="Probst A.J."/>
            <person name="Thomas B.C."/>
            <person name="Singh A."/>
            <person name="Wilkins M.J."/>
            <person name="Karaoz U."/>
            <person name="Brodie E.L."/>
            <person name="Williams K.H."/>
            <person name="Hubbard S.S."/>
            <person name="Banfield J.F."/>
        </authorList>
    </citation>
    <scope>NUCLEOTIDE SEQUENCE [LARGE SCALE GENOMIC DNA]</scope>
</reference>
<feature type="domain" description="Mur ligase C-terminal" evidence="4">
    <location>
        <begin position="297"/>
        <end position="422"/>
    </location>
</feature>
<protein>
    <recommendedName>
        <fullName evidence="8">UDP-N-acetylmuramoyl-tripeptide--D-alanyl-D-alanine ligase</fullName>
    </recommendedName>
</protein>
<keyword evidence="2" id="KW-0547">Nucleotide-binding</keyword>
<evidence type="ECO:0000259" key="5">
    <source>
        <dbReference type="Pfam" id="PF08245"/>
    </source>
</evidence>
<name>A0A1G2CHP6_9BACT</name>
<evidence type="ECO:0000313" key="7">
    <source>
        <dbReference type="Proteomes" id="UP000178495"/>
    </source>
</evidence>
<dbReference type="PANTHER" id="PTHR43024">
    <property type="entry name" value="UDP-N-ACETYLMURAMOYL-TRIPEPTIDE--D-ALANYL-D-ALANINE LIGASE"/>
    <property type="match status" value="1"/>
</dbReference>
<proteinExistence type="predicted"/>
<dbReference type="EMBL" id="MHLC01000025">
    <property type="protein sequence ID" value="OGZ00919.1"/>
    <property type="molecule type" value="Genomic_DNA"/>
</dbReference>
<dbReference type="GO" id="GO:0016881">
    <property type="term" value="F:acid-amino acid ligase activity"/>
    <property type="evidence" value="ECO:0007669"/>
    <property type="project" value="InterPro"/>
</dbReference>
<dbReference type="Gene3D" id="3.90.190.20">
    <property type="entry name" value="Mur ligase, C-terminal domain"/>
    <property type="match status" value="1"/>
</dbReference>
<dbReference type="Proteomes" id="UP000178495">
    <property type="component" value="Unassembled WGS sequence"/>
</dbReference>
<sequence length="440" mass="47841">MRRAFITILRWNLKKLAQWTLSRHRPGVIAITGSVGKTSAKLAIASVLATERHVRCSHGNLNNDLGLPLTILGDWSEEEFALVSREIPAGKKLFRKLAFWGKVIVRSFAHLAFFGEQEYPEILVLEYGADRPDDLNYLLTIAKPNVSVITAIGDIPVHVEFFTGPDDVAREKARLIEGLPSTGFAVLNYDDESVMNLKDRTRGHVITFGMGKGAEIRIANFENRAEVGPSASFRSGQPMGIAFRVEYGGRGITVRLPGVFGKTHAYAAGAAAAVGLIFGMSLQGIAEKLKAYTPAPGRSRLIPGIKGTFIIDDTYNASPLSMHAALDTLKDLPGKRKIAVLGDMRELGKYTMQAHERVGRLAAKAADVLVTIGPRAKFIAEAARGAGLSKKNIWSFDSAEDAQTSVQDLIKKGDLVLVKASRAVQLEKIVEEIQALPETT</sequence>
<dbReference type="InterPro" id="IPR013221">
    <property type="entry name" value="Mur_ligase_cen"/>
</dbReference>
<feature type="domain" description="Mur ligase central" evidence="5">
    <location>
        <begin position="118"/>
        <end position="241"/>
    </location>
</feature>
<evidence type="ECO:0000256" key="1">
    <source>
        <dbReference type="ARBA" id="ARBA00022598"/>
    </source>
</evidence>
<evidence type="ECO:0000256" key="3">
    <source>
        <dbReference type="ARBA" id="ARBA00022840"/>
    </source>
</evidence>
<accession>A0A1G2CHP6</accession>
<comment type="caution">
    <text evidence="6">The sequence shown here is derived from an EMBL/GenBank/DDBJ whole genome shotgun (WGS) entry which is preliminary data.</text>
</comment>
<organism evidence="6 7">
    <name type="scientific">Candidatus Liptonbacteria bacterium RIFCSPLOWO2_01_FULL_56_20</name>
    <dbReference type="NCBI Taxonomy" id="1798652"/>
    <lineage>
        <taxon>Bacteria</taxon>
        <taxon>Candidatus Liptoniibacteriota</taxon>
    </lineage>
</organism>
<dbReference type="InterPro" id="IPR036565">
    <property type="entry name" value="Mur-like_cat_sf"/>
</dbReference>
<dbReference type="InterPro" id="IPR036615">
    <property type="entry name" value="Mur_ligase_C_dom_sf"/>
</dbReference>
<dbReference type="SUPFAM" id="SSF53244">
    <property type="entry name" value="MurD-like peptide ligases, peptide-binding domain"/>
    <property type="match status" value="1"/>
</dbReference>
<dbReference type="PANTHER" id="PTHR43024:SF1">
    <property type="entry name" value="UDP-N-ACETYLMURAMOYL-TRIPEPTIDE--D-ALANYL-D-ALANINE LIGASE"/>
    <property type="match status" value="1"/>
</dbReference>
<dbReference type="SUPFAM" id="SSF53623">
    <property type="entry name" value="MurD-like peptide ligases, catalytic domain"/>
    <property type="match status" value="1"/>
</dbReference>
<dbReference type="Gene3D" id="3.40.1190.10">
    <property type="entry name" value="Mur-like, catalytic domain"/>
    <property type="match status" value="1"/>
</dbReference>
<dbReference type="GO" id="GO:0005524">
    <property type="term" value="F:ATP binding"/>
    <property type="evidence" value="ECO:0007669"/>
    <property type="project" value="UniProtKB-KW"/>
</dbReference>
<evidence type="ECO:0008006" key="8">
    <source>
        <dbReference type="Google" id="ProtNLM"/>
    </source>
</evidence>
<dbReference type="InterPro" id="IPR051046">
    <property type="entry name" value="MurCDEF_CellWall_CoF430Synth"/>
</dbReference>
<dbReference type="STRING" id="1798652.A3A43_01900"/>
<evidence type="ECO:0000313" key="6">
    <source>
        <dbReference type="EMBL" id="OGZ00919.1"/>
    </source>
</evidence>